<dbReference type="Gene3D" id="1.10.287.70">
    <property type="match status" value="1"/>
</dbReference>
<evidence type="ECO:0000256" key="5">
    <source>
        <dbReference type="ARBA" id="ARBA00022989"/>
    </source>
</evidence>
<name>A0A8J5JWK2_HOMAM</name>
<comment type="similarity">
    <text evidence="2">Belongs to the glutamate-gated ion channel (TC 1.A.10.1) family.</text>
</comment>
<feature type="transmembrane region" description="Helical" evidence="9">
    <location>
        <begin position="632"/>
        <end position="657"/>
    </location>
</feature>
<keyword evidence="10" id="KW-0732">Signal</keyword>
<keyword evidence="6 9" id="KW-0472">Membrane</keyword>
<dbReference type="Proteomes" id="UP000747542">
    <property type="component" value="Unassembled WGS sequence"/>
</dbReference>
<feature type="transmembrane region" description="Helical" evidence="9">
    <location>
        <begin position="368"/>
        <end position="388"/>
    </location>
</feature>
<keyword evidence="8" id="KW-0325">Glycoprotein</keyword>
<feature type="domain" description="Ionotropic glutamate receptor C-terminal" evidence="11">
    <location>
        <begin position="369"/>
        <end position="640"/>
    </location>
</feature>
<dbReference type="SUPFAM" id="SSF53850">
    <property type="entry name" value="Periplasmic binding protein-like II"/>
    <property type="match status" value="1"/>
</dbReference>
<keyword evidence="13" id="KW-1185">Reference proteome</keyword>
<dbReference type="PANTHER" id="PTHR42643">
    <property type="entry name" value="IONOTROPIC RECEPTOR 20A-RELATED"/>
    <property type="match status" value="1"/>
</dbReference>
<evidence type="ECO:0000256" key="9">
    <source>
        <dbReference type="SAM" id="Phobius"/>
    </source>
</evidence>
<dbReference type="AlphaFoldDB" id="A0A8J5JWK2"/>
<keyword evidence="7 12" id="KW-0675">Receptor</keyword>
<organism evidence="12 13">
    <name type="scientific">Homarus americanus</name>
    <name type="common">American lobster</name>
    <dbReference type="NCBI Taxonomy" id="6706"/>
    <lineage>
        <taxon>Eukaryota</taxon>
        <taxon>Metazoa</taxon>
        <taxon>Ecdysozoa</taxon>
        <taxon>Arthropoda</taxon>
        <taxon>Crustacea</taxon>
        <taxon>Multicrustacea</taxon>
        <taxon>Malacostraca</taxon>
        <taxon>Eumalacostraca</taxon>
        <taxon>Eucarida</taxon>
        <taxon>Decapoda</taxon>
        <taxon>Pleocyemata</taxon>
        <taxon>Astacidea</taxon>
        <taxon>Nephropoidea</taxon>
        <taxon>Nephropidae</taxon>
        <taxon>Homarus</taxon>
    </lineage>
</organism>
<keyword evidence="4 9" id="KW-0812">Transmembrane</keyword>
<evidence type="ECO:0000256" key="6">
    <source>
        <dbReference type="ARBA" id="ARBA00023136"/>
    </source>
</evidence>
<dbReference type="InterPro" id="IPR001320">
    <property type="entry name" value="Iontro_rcpt_C"/>
</dbReference>
<evidence type="ECO:0000313" key="13">
    <source>
        <dbReference type="Proteomes" id="UP000747542"/>
    </source>
</evidence>
<evidence type="ECO:0000256" key="2">
    <source>
        <dbReference type="ARBA" id="ARBA00008685"/>
    </source>
</evidence>
<protein>
    <submittedName>
        <fullName evidence="12">Ionotropic receptor 93a-like 6</fullName>
    </submittedName>
</protein>
<proteinExistence type="inferred from homology"/>
<dbReference type="InterPro" id="IPR052192">
    <property type="entry name" value="Insect_Ionotropic_Sensory_Rcpt"/>
</dbReference>
<dbReference type="Pfam" id="PF00060">
    <property type="entry name" value="Lig_chan"/>
    <property type="match status" value="1"/>
</dbReference>
<evidence type="ECO:0000256" key="3">
    <source>
        <dbReference type="ARBA" id="ARBA00022475"/>
    </source>
</evidence>
<evidence type="ECO:0000256" key="10">
    <source>
        <dbReference type="SAM" id="SignalP"/>
    </source>
</evidence>
<feature type="chain" id="PRO_5035235177" evidence="10">
    <location>
        <begin position="30"/>
        <end position="663"/>
    </location>
</feature>
<gene>
    <name evidence="12" type="primary">Ir93a-L6</name>
    <name evidence="12" type="ORF">Hamer_G002727</name>
</gene>
<accession>A0A8J5JWK2</accession>
<evidence type="ECO:0000256" key="8">
    <source>
        <dbReference type="ARBA" id="ARBA00023180"/>
    </source>
</evidence>
<dbReference type="GO" id="GO:0050906">
    <property type="term" value="P:detection of stimulus involved in sensory perception"/>
    <property type="evidence" value="ECO:0007669"/>
    <property type="project" value="UniProtKB-ARBA"/>
</dbReference>
<feature type="signal peptide" evidence="10">
    <location>
        <begin position="1"/>
        <end position="29"/>
    </location>
</feature>
<evidence type="ECO:0000256" key="1">
    <source>
        <dbReference type="ARBA" id="ARBA00004651"/>
    </source>
</evidence>
<keyword evidence="3" id="KW-1003">Cell membrane</keyword>
<feature type="transmembrane region" description="Helical" evidence="9">
    <location>
        <begin position="430"/>
        <end position="448"/>
    </location>
</feature>
<reference evidence="12" key="1">
    <citation type="journal article" date="2021" name="Sci. Adv.">
        <title>The American lobster genome reveals insights on longevity, neural, and immune adaptations.</title>
        <authorList>
            <person name="Polinski J.M."/>
            <person name="Zimin A.V."/>
            <person name="Clark K.F."/>
            <person name="Kohn A.B."/>
            <person name="Sadowski N."/>
            <person name="Timp W."/>
            <person name="Ptitsyn A."/>
            <person name="Khanna P."/>
            <person name="Romanova D.Y."/>
            <person name="Williams P."/>
            <person name="Greenwood S.J."/>
            <person name="Moroz L.L."/>
            <person name="Walt D.R."/>
            <person name="Bodnar A.G."/>
        </authorList>
    </citation>
    <scope>NUCLEOTIDE SEQUENCE</scope>
    <source>
        <strain evidence="12">GMGI-L3</strain>
    </source>
</reference>
<dbReference type="PANTHER" id="PTHR42643:SF39">
    <property type="entry name" value="IONOTROPIC RECEPTOR 56A-RELATED"/>
    <property type="match status" value="1"/>
</dbReference>
<sequence length="663" mass="73646">MYRDIYGNNRKRKMLLVMMMTLDASVVLCLPQTSGVGELLSVAGGGVGAVLEAVSQPTCSLILLTDGTTSPSTILKEESVVRGSPWGVGVFEVVVDGQDANETLVLLSHLLHQARQMKMVGNDLFLSQVRMESRCVRVVVTSHDLVFLATFAEWSLKGRLLVWATKLLVVTSLPLPQLHALLSSHWTFSMMNTILLNLEDTQPNLRVSVYTHLPYTPEGAQVVRAASWTPNRGFALTAGRLLFPPKFSNFHGATVNITALPFPPYWDVLKGPDNTTRYSGTDYYMLEAIAAALNFTIHVVPTNSWVEVAKRVEERVSFMATVFHNMLPERLERYDYSWVYEYGSLDFSMAQPGIKPQWQSLYYPLTDVVWAAVLLALLLTPVVLLLIIRVDEGGNNDVKITVGTVVQDVAGMLVGQNLPQRLPRTSSSRVLVATWLMFALIFGSAYRGNLTAFLTLPKYPPRAETLQELVSTADRITMPPYGAEFKNFFSKSDSQLFKRLGQLMHIVPSVNVGQQQAVDKKQAHLDTRRYQKLSIAKRFIGTDGTPKLYLGRESIIPGQSAWPIPHDAPFGPVLDRCLMAVIEAGLYEQWSKDLLFQAQVKSRKGQQQQHVAKKTDSDSSIRSLTTTHLQGAFLLLLLGLGIAGITFVVELLILRLLQASRGN</sequence>
<keyword evidence="5 9" id="KW-1133">Transmembrane helix</keyword>
<dbReference type="GO" id="GO:0015276">
    <property type="term" value="F:ligand-gated monoatomic ion channel activity"/>
    <property type="evidence" value="ECO:0007669"/>
    <property type="project" value="InterPro"/>
</dbReference>
<dbReference type="EMBL" id="JAHLQT010026447">
    <property type="protein sequence ID" value="KAG7163533.1"/>
    <property type="molecule type" value="Genomic_DNA"/>
</dbReference>
<evidence type="ECO:0000313" key="12">
    <source>
        <dbReference type="EMBL" id="KAG7163533.1"/>
    </source>
</evidence>
<evidence type="ECO:0000256" key="7">
    <source>
        <dbReference type="ARBA" id="ARBA00023170"/>
    </source>
</evidence>
<dbReference type="GO" id="GO:0005886">
    <property type="term" value="C:plasma membrane"/>
    <property type="evidence" value="ECO:0007669"/>
    <property type="project" value="UniProtKB-SubCell"/>
</dbReference>
<evidence type="ECO:0000256" key="4">
    <source>
        <dbReference type="ARBA" id="ARBA00022692"/>
    </source>
</evidence>
<comment type="subcellular location">
    <subcellularLocation>
        <location evidence="1">Cell membrane</location>
        <topology evidence="1">Multi-pass membrane protein</topology>
    </subcellularLocation>
</comment>
<comment type="caution">
    <text evidence="12">The sequence shown here is derived from an EMBL/GenBank/DDBJ whole genome shotgun (WGS) entry which is preliminary data.</text>
</comment>
<dbReference type="Gene3D" id="3.40.190.10">
    <property type="entry name" value="Periplasmic binding protein-like II"/>
    <property type="match status" value="1"/>
</dbReference>
<evidence type="ECO:0000259" key="11">
    <source>
        <dbReference type="Pfam" id="PF00060"/>
    </source>
</evidence>